<sequence length="75" mass="8006">MLVAAAVADLDHTQPVAAGDQAHRLGIDRERAGAFEDAFGEVFFMKVNSHMRVALRPAFSAGKHERALAMAGNEG</sequence>
<evidence type="ECO:0000313" key="2">
    <source>
        <dbReference type="Proteomes" id="UP000603317"/>
    </source>
</evidence>
<evidence type="ECO:0000313" key="1">
    <source>
        <dbReference type="EMBL" id="GFZ96729.1"/>
    </source>
</evidence>
<reference evidence="2" key="1">
    <citation type="journal article" date="2019" name="Int. J. Syst. Evol. Microbiol.">
        <title>The Global Catalogue of Microorganisms (GCM) 10K type strain sequencing project: providing services to taxonomists for standard genome sequencing and annotation.</title>
        <authorList>
            <consortium name="The Broad Institute Genomics Platform"/>
            <consortium name="The Broad Institute Genome Sequencing Center for Infectious Disease"/>
            <person name="Wu L."/>
            <person name="Ma J."/>
        </authorList>
    </citation>
    <scope>NUCLEOTIDE SEQUENCE [LARGE SCALE GENOMIC DNA]</scope>
    <source>
        <strain evidence="2">CGMCC 1.15297</strain>
    </source>
</reference>
<name>A0ABQ1F176_9SPHN</name>
<gene>
    <name evidence="1" type="ORF">GCM10010923_00700</name>
</gene>
<accession>A0ABQ1F176</accession>
<protein>
    <submittedName>
        <fullName evidence="1">Uncharacterized protein</fullName>
    </submittedName>
</protein>
<keyword evidence="2" id="KW-1185">Reference proteome</keyword>
<organism evidence="1 2">
    <name type="scientific">Blastomonas marina</name>
    <dbReference type="NCBI Taxonomy" id="1867408"/>
    <lineage>
        <taxon>Bacteria</taxon>
        <taxon>Pseudomonadati</taxon>
        <taxon>Pseudomonadota</taxon>
        <taxon>Alphaproteobacteria</taxon>
        <taxon>Sphingomonadales</taxon>
        <taxon>Sphingomonadaceae</taxon>
        <taxon>Blastomonas</taxon>
    </lineage>
</organism>
<dbReference type="Proteomes" id="UP000603317">
    <property type="component" value="Unassembled WGS sequence"/>
</dbReference>
<proteinExistence type="predicted"/>
<dbReference type="EMBL" id="BMID01000001">
    <property type="protein sequence ID" value="GFZ96729.1"/>
    <property type="molecule type" value="Genomic_DNA"/>
</dbReference>
<comment type="caution">
    <text evidence="1">The sequence shown here is derived from an EMBL/GenBank/DDBJ whole genome shotgun (WGS) entry which is preliminary data.</text>
</comment>